<dbReference type="InterPro" id="IPR048343">
    <property type="entry name" value="ZW10_C"/>
</dbReference>
<organism evidence="5 6">
    <name type="scientific">Linnemannia gamsii</name>
    <dbReference type="NCBI Taxonomy" id="64522"/>
    <lineage>
        <taxon>Eukaryota</taxon>
        <taxon>Fungi</taxon>
        <taxon>Fungi incertae sedis</taxon>
        <taxon>Mucoromycota</taxon>
        <taxon>Mortierellomycotina</taxon>
        <taxon>Mortierellomycetes</taxon>
        <taxon>Mortierellales</taxon>
        <taxon>Mortierellaceae</taxon>
        <taxon>Linnemannia</taxon>
    </lineage>
</organism>
<feature type="compositionally biased region" description="Low complexity" evidence="1">
    <location>
        <begin position="32"/>
        <end position="53"/>
    </location>
</feature>
<dbReference type="InterPro" id="IPR048344">
    <property type="entry name" value="Zw10_middle"/>
</dbReference>
<sequence>MVPTTVSPHSFARSVIAHLDDTTLPLSPPQPSQSATAPLDSSPNSDSSATSDDLTQTVASLDTEIQTIKAQVYKKLLANYSAFSESFEYTLELKDKIDGLLERADNMTSRTTDPENGLRQTVMSALVEHHEISHRVQESNGILEGLKHFSRVEDILSQYEAFMDSGKILQAGHCIQQAAKTLAHPPNAGVASSHVTRSLTEQCSRMTGAIDQMLDDLVANAIHYQYSTDDTNIHYKVTISYDIDVPPLALPRSRAGSTPGLIRWHELIRALTLLDVAQEKLRPLQKFLIRQILQPVIEHHNDAAILISNSAGYASAKGTSLSLEMNPGHGSGNLFRDVLNVFEFIHRNIFLNDYSSSEFNAEDFSSDTEILTHFIGRNIAKEACTMITKYYLSQTVPTDINGLRDFASIASAATHLEDELIALGFLTEADRDLRLFVENIDIHYTNNKRDTLLRQGRAVIMSEDFKTIQVKDLDKDDALEMESDGWGRIADIDADVKESSISIKAKQIVDMILSTLHEAASLSENASPHLYKATRSLIDLYRALMPVHHARSLTNVPALAILFYNDCMYIARELEKTPARLEDGIPGMDEVQYDDSIPALKRLARKWLDTQVQKQREELMQSIDGAGGFRNASVDSNFGDYERSMKQVVFVFKHLGKAWKSTLSPMTFYKALGQLLNEVSKRVIKELEKLTDISEKESHKLATLCGLLFECEDQFDSAGPLVEVAKGDAYDDEDPIHFFVPSWQKFQLLTDILELSFAEIMTRFRAGQLHMFEEEELSALICAIFADTPLRKHNLEEIEQGHPVALSHHIH</sequence>
<comment type="caution">
    <text evidence="5">The sequence shown here is derived from an EMBL/GenBank/DDBJ whole genome shotgun (WGS) entry which is preliminary data.</text>
</comment>
<gene>
    <name evidence="5" type="primary">ZW10</name>
    <name evidence="5" type="ORF">BGZ96_009448</name>
</gene>
<dbReference type="InterPro" id="IPR055148">
    <property type="entry name" value="ZW10_C_2"/>
</dbReference>
<dbReference type="Pfam" id="PF20666">
    <property type="entry name" value="ZW10_C"/>
    <property type="match status" value="1"/>
</dbReference>
<feature type="domain" description="ZW10 C-terminal helical" evidence="4">
    <location>
        <begin position="644"/>
        <end position="797"/>
    </location>
</feature>
<evidence type="ECO:0000313" key="6">
    <source>
        <dbReference type="Proteomes" id="UP001194696"/>
    </source>
</evidence>
<evidence type="ECO:0000256" key="1">
    <source>
        <dbReference type="SAM" id="MobiDB-lite"/>
    </source>
</evidence>
<feature type="region of interest" description="Disordered" evidence="1">
    <location>
        <begin position="22"/>
        <end position="54"/>
    </location>
</feature>
<dbReference type="InterPro" id="IPR046362">
    <property type="entry name" value="Zw10/DSL1_C_sf"/>
</dbReference>
<keyword evidence="6" id="KW-1185">Reference proteome</keyword>
<feature type="domain" description="Centromere/kinetochore protein zw10 middle" evidence="2">
    <location>
        <begin position="265"/>
        <end position="459"/>
    </location>
</feature>
<evidence type="ECO:0000313" key="5">
    <source>
        <dbReference type="EMBL" id="KAG0286444.1"/>
    </source>
</evidence>
<dbReference type="Pfam" id="PF22766">
    <property type="entry name" value="ZW10_C2"/>
    <property type="match status" value="1"/>
</dbReference>
<dbReference type="Gene3D" id="1.10.357.150">
    <property type="match status" value="1"/>
</dbReference>
<protein>
    <submittedName>
        <fullName evidence="5">Centromere/kinetochore protein zw10</fullName>
    </submittedName>
</protein>
<accession>A0ABQ7JXC7</accession>
<reference evidence="5 6" key="1">
    <citation type="journal article" date="2020" name="Fungal Divers.">
        <title>Resolving the Mortierellaceae phylogeny through synthesis of multi-gene phylogenetics and phylogenomics.</title>
        <authorList>
            <person name="Vandepol N."/>
            <person name="Liber J."/>
            <person name="Desiro A."/>
            <person name="Na H."/>
            <person name="Kennedy M."/>
            <person name="Barry K."/>
            <person name="Grigoriev I.V."/>
            <person name="Miller A.N."/>
            <person name="O'Donnell K."/>
            <person name="Stajich J.E."/>
            <person name="Bonito G."/>
        </authorList>
    </citation>
    <scope>NUCLEOTIDE SEQUENCE [LARGE SCALE GENOMIC DNA]</scope>
    <source>
        <strain evidence="5 6">AD045</strain>
    </source>
</reference>
<proteinExistence type="predicted"/>
<evidence type="ECO:0000259" key="3">
    <source>
        <dbReference type="Pfam" id="PF20666"/>
    </source>
</evidence>
<evidence type="ECO:0000259" key="2">
    <source>
        <dbReference type="Pfam" id="PF20665"/>
    </source>
</evidence>
<dbReference type="Pfam" id="PF20665">
    <property type="entry name" value="Zw10_middle"/>
    <property type="match status" value="1"/>
</dbReference>
<evidence type="ECO:0000259" key="4">
    <source>
        <dbReference type="Pfam" id="PF22766"/>
    </source>
</evidence>
<name>A0ABQ7JXC7_9FUNG</name>
<dbReference type="PANTHER" id="PTHR12205:SF0">
    <property type="entry name" value="CENTROMERE_KINETOCHORE PROTEIN ZW10 HOMOLOG"/>
    <property type="match status" value="1"/>
</dbReference>
<dbReference type="PANTHER" id="PTHR12205">
    <property type="entry name" value="CENTROMERE/KINETOCHORE PROTEIN ZW10"/>
    <property type="match status" value="1"/>
</dbReference>
<dbReference type="Proteomes" id="UP001194696">
    <property type="component" value="Unassembled WGS sequence"/>
</dbReference>
<feature type="domain" description="Centromere/kinetochore protein zw10 C-terminal" evidence="3">
    <location>
        <begin position="500"/>
        <end position="620"/>
    </location>
</feature>
<dbReference type="EMBL" id="JAAAIM010000572">
    <property type="protein sequence ID" value="KAG0286444.1"/>
    <property type="molecule type" value="Genomic_DNA"/>
</dbReference>